<dbReference type="Proteomes" id="UP000008394">
    <property type="component" value="Chromosome"/>
</dbReference>
<name>A0A806FTN2_BIFAN</name>
<protein>
    <submittedName>
        <fullName evidence="2">Uncharacterized protein</fullName>
    </submittedName>
</protein>
<feature type="compositionally biased region" description="Basic and acidic residues" evidence="1">
    <location>
        <begin position="84"/>
        <end position="94"/>
    </location>
</feature>
<feature type="compositionally biased region" description="Gly residues" evidence="1">
    <location>
        <begin position="114"/>
        <end position="126"/>
    </location>
</feature>
<feature type="compositionally biased region" description="Basic and acidic residues" evidence="1">
    <location>
        <begin position="61"/>
        <end position="73"/>
    </location>
</feature>
<evidence type="ECO:0000313" key="2">
    <source>
        <dbReference type="EMBL" id="AEK30501.1"/>
    </source>
</evidence>
<dbReference type="AlphaFoldDB" id="A0A806FTN2"/>
<dbReference type="KEGG" id="bnm:BALAC2494_00202"/>
<dbReference type="EMBL" id="CP002915">
    <property type="protein sequence ID" value="AEK30501.1"/>
    <property type="molecule type" value="Genomic_DNA"/>
</dbReference>
<sequence length="126" mass="13129">MEWAACMHTACINDFYDESNSKRKVNTMTTTTNNMDSNNMNNGTANGGSTPGASSDGDLDFQGKADAAEKGEKGCGCNCSAKQTESREQPKSNEVRQPAEPSNPFPQSEAPSGDGTGIKAGGGQAE</sequence>
<accession>A0A806FTN2</accession>
<feature type="compositionally biased region" description="Low complexity" evidence="1">
    <location>
        <begin position="26"/>
        <end position="44"/>
    </location>
</feature>
<proteinExistence type="predicted"/>
<evidence type="ECO:0000313" key="3">
    <source>
        <dbReference type="Proteomes" id="UP000008394"/>
    </source>
</evidence>
<feature type="region of interest" description="Disordered" evidence="1">
    <location>
        <begin position="18"/>
        <end position="126"/>
    </location>
</feature>
<gene>
    <name evidence="2" type="ORF">BALAC2494_00202</name>
</gene>
<reference evidence="2 3" key="1">
    <citation type="journal article" date="2011" name="J. Bacteriol.">
        <title>Genome Sequence of the Probiotic Strain Bifidobacterium animalis subsp. lactis CNCM I-2494.</title>
        <authorList>
            <person name="Chervaux C."/>
            <person name="Grimaldi C."/>
            <person name="Bolotin A."/>
            <person name="Quinquis B."/>
            <person name="Legrain-Raspaud S."/>
            <person name="van Hylckama Vlieg J.E."/>
            <person name="Denariaz G."/>
            <person name="Smokvina T."/>
        </authorList>
    </citation>
    <scope>NUCLEOTIDE SEQUENCE [LARGE SCALE GENOMIC DNA]</scope>
    <source>
        <strain evidence="2 3">CNCM I-2494</strain>
    </source>
</reference>
<organism evidence="2 3">
    <name type="scientific">Bifidobacterium animalis subsp. lactis CNCM I-2494</name>
    <dbReference type="NCBI Taxonomy" id="1042403"/>
    <lineage>
        <taxon>Bacteria</taxon>
        <taxon>Bacillati</taxon>
        <taxon>Actinomycetota</taxon>
        <taxon>Actinomycetes</taxon>
        <taxon>Bifidobacteriales</taxon>
        <taxon>Bifidobacteriaceae</taxon>
        <taxon>Bifidobacterium</taxon>
    </lineage>
</organism>
<evidence type="ECO:0000256" key="1">
    <source>
        <dbReference type="SAM" id="MobiDB-lite"/>
    </source>
</evidence>